<evidence type="ECO:0000313" key="4">
    <source>
        <dbReference type="EMBL" id="QCX01850.1"/>
    </source>
</evidence>
<dbReference type="Proteomes" id="UP000310017">
    <property type="component" value="Chromosome"/>
</dbReference>
<dbReference type="InterPro" id="IPR003362">
    <property type="entry name" value="Bact_transf"/>
</dbReference>
<feature type="transmembrane region" description="Helical" evidence="2">
    <location>
        <begin position="14"/>
        <end position="35"/>
    </location>
</feature>
<dbReference type="PANTHER" id="PTHR30576">
    <property type="entry name" value="COLANIC BIOSYNTHESIS UDP-GLUCOSE LIPID CARRIER TRANSFERASE"/>
    <property type="match status" value="1"/>
</dbReference>
<keyword evidence="2" id="KW-1133">Transmembrane helix</keyword>
<dbReference type="RefSeq" id="WP_138854187.1">
    <property type="nucleotide sequence ID" value="NZ_CP040710.1"/>
</dbReference>
<keyword evidence="2" id="KW-0812">Transmembrane</keyword>
<gene>
    <name evidence="4" type="ORF">FGM00_17655</name>
</gene>
<evidence type="ECO:0000256" key="2">
    <source>
        <dbReference type="SAM" id="Phobius"/>
    </source>
</evidence>
<keyword evidence="5" id="KW-1185">Reference proteome</keyword>
<dbReference type="OrthoDB" id="9808602at2"/>
<evidence type="ECO:0000256" key="1">
    <source>
        <dbReference type="ARBA" id="ARBA00006464"/>
    </source>
</evidence>
<reference evidence="4 5" key="1">
    <citation type="submission" date="2019-05" db="EMBL/GenBank/DDBJ databases">
        <title>Genome sequencing of F202Z8.</title>
        <authorList>
            <person name="Kwon Y.M."/>
        </authorList>
    </citation>
    <scope>NUCLEOTIDE SEQUENCE [LARGE SCALE GENOMIC DNA]</scope>
    <source>
        <strain evidence="4 5">F202Z8</strain>
    </source>
</reference>
<organism evidence="4 5">
    <name type="scientific">Aggregatimonas sangjinii</name>
    <dbReference type="NCBI Taxonomy" id="2583587"/>
    <lineage>
        <taxon>Bacteria</taxon>
        <taxon>Pseudomonadati</taxon>
        <taxon>Bacteroidota</taxon>
        <taxon>Flavobacteriia</taxon>
        <taxon>Flavobacteriales</taxon>
        <taxon>Flavobacteriaceae</taxon>
        <taxon>Aggregatimonas</taxon>
    </lineage>
</organism>
<feature type="transmembrane region" description="Helical" evidence="2">
    <location>
        <begin position="47"/>
        <end position="67"/>
    </location>
</feature>
<feature type="transmembrane region" description="Helical" evidence="2">
    <location>
        <begin position="106"/>
        <end position="128"/>
    </location>
</feature>
<proteinExistence type="inferred from homology"/>
<accession>A0A5B7SYH5</accession>
<dbReference type="GO" id="GO:0016780">
    <property type="term" value="F:phosphotransferase activity, for other substituted phosphate groups"/>
    <property type="evidence" value="ECO:0007669"/>
    <property type="project" value="TreeGrafter"/>
</dbReference>
<feature type="transmembrane region" description="Helical" evidence="2">
    <location>
        <begin position="79"/>
        <end position="100"/>
    </location>
</feature>
<dbReference type="EMBL" id="CP040710">
    <property type="protein sequence ID" value="QCX01850.1"/>
    <property type="molecule type" value="Genomic_DNA"/>
</dbReference>
<dbReference type="KEGG" id="asag:FGM00_17655"/>
<dbReference type="PANTHER" id="PTHR30576:SF0">
    <property type="entry name" value="UNDECAPRENYL-PHOSPHATE N-ACETYLGALACTOSAMINYL 1-PHOSPHATE TRANSFERASE-RELATED"/>
    <property type="match status" value="1"/>
</dbReference>
<sequence>MPRPSILNSIERKFILLIGDLGIVLLALNVFVNSAIDAEFISMRLKIGVFTFGIFVYLSLAYILEFYSLEKVSRRRNIVAQSIYVTGLFVFLVFIFSVLIFDASFWRIPLLSFLLLTPVQIGGWRLLFRNIFAVIPDSKNVLYIYDAHTFGSLREDIAIINGNEIKTFHKVKLTYSIEQDSSINKKFFLSAAGKIDTFIINTRNYNELPSDLEKLMLRSIVKGKEVISFTSFYENTYEAMPIRSHNDSFYELLQLRNRKIRYLQLIFSFVMNFLLSLFVGLIFVLSIPFVFIGNLLFNKGPMFYTQKRVGLYGEEFKIYKFRSMVIDAEKEGAKMASSGDSRITPFGKVLRLFRIDELPQIISVIKGDMQFIGPRPERKVFVKEISKLTPYYNVRHLIRPGITGWAQVKFKYGQNLEDSVKKLEYDFYYIKNKSITLDLRIVLKTVTTVLFSRGI</sequence>
<feature type="domain" description="Bacterial sugar transferase" evidence="3">
    <location>
        <begin position="271"/>
        <end position="450"/>
    </location>
</feature>
<evidence type="ECO:0000259" key="3">
    <source>
        <dbReference type="Pfam" id="PF02397"/>
    </source>
</evidence>
<name>A0A5B7SYH5_9FLAO</name>
<protein>
    <submittedName>
        <fullName evidence="4">Exopolysaccharide biosynthesis protein</fullName>
    </submittedName>
</protein>
<feature type="transmembrane region" description="Helical" evidence="2">
    <location>
        <begin position="265"/>
        <end position="297"/>
    </location>
</feature>
<dbReference type="Pfam" id="PF02397">
    <property type="entry name" value="Bac_transf"/>
    <property type="match status" value="1"/>
</dbReference>
<comment type="similarity">
    <text evidence="1">Belongs to the bacterial sugar transferase family.</text>
</comment>
<dbReference type="AlphaFoldDB" id="A0A5B7SYH5"/>
<evidence type="ECO:0000313" key="5">
    <source>
        <dbReference type="Proteomes" id="UP000310017"/>
    </source>
</evidence>
<keyword evidence="2" id="KW-0472">Membrane</keyword>